<name>D1PLA5_9FIRM</name>
<comment type="caution">
    <text evidence="1">The sequence shown here is derived from an EMBL/GenBank/DDBJ whole genome shotgun (WGS) entry which is preliminary data.</text>
</comment>
<dbReference type="AlphaFoldDB" id="D1PLA5"/>
<gene>
    <name evidence="1" type="ORF">SUBVAR_05143</name>
</gene>
<proteinExistence type="predicted"/>
<dbReference type="HOGENOM" id="CLU_2304581_0_0_9"/>
<evidence type="ECO:0000313" key="2">
    <source>
        <dbReference type="Proteomes" id="UP000003438"/>
    </source>
</evidence>
<organism evidence="1 2">
    <name type="scientific">Subdoligranulum variabile DSM 15176</name>
    <dbReference type="NCBI Taxonomy" id="411471"/>
    <lineage>
        <taxon>Bacteria</taxon>
        <taxon>Bacillati</taxon>
        <taxon>Bacillota</taxon>
        <taxon>Clostridia</taxon>
        <taxon>Eubacteriales</taxon>
        <taxon>Oscillospiraceae</taxon>
        <taxon>Subdoligranulum</taxon>
    </lineage>
</organism>
<reference evidence="1" key="1">
    <citation type="submission" date="2009-12" db="EMBL/GenBank/DDBJ databases">
        <authorList>
            <person name="Weinstock G."/>
            <person name="Sodergren E."/>
            <person name="Clifton S."/>
            <person name="Fulton L."/>
            <person name="Fulton B."/>
            <person name="Courtney L."/>
            <person name="Fronick C."/>
            <person name="Harrison M."/>
            <person name="Strong C."/>
            <person name="Farmer C."/>
            <person name="Delahaunty K."/>
            <person name="Markovic C."/>
            <person name="Hall O."/>
            <person name="Minx P."/>
            <person name="Tomlinson C."/>
            <person name="Mitreva M."/>
            <person name="Nelson J."/>
            <person name="Hou S."/>
            <person name="Wollam A."/>
            <person name="Pepin K.H."/>
            <person name="Johnson M."/>
            <person name="Bhonagiri V."/>
            <person name="Nash W.E."/>
            <person name="Warren W."/>
            <person name="Chinwalla A."/>
            <person name="Mardis E.R."/>
            <person name="Wilson R.K."/>
        </authorList>
    </citation>
    <scope>NUCLEOTIDE SEQUENCE [LARGE SCALE GENOMIC DNA]</scope>
    <source>
        <strain evidence="1">DSM 15176</strain>
    </source>
</reference>
<dbReference type="STRING" id="411471.SUBVAR_05143"/>
<sequence>MDKCEHFENFSKHKEVTRRADHGSVPTVIYATLYRLLLEQNTYFNQLREYVRTLKTVPEINAVQYGDHLTGVYLDGYNSLISQADAETQKILTKVMDDAG</sequence>
<evidence type="ECO:0000313" key="1">
    <source>
        <dbReference type="EMBL" id="EFB76763.1"/>
    </source>
</evidence>
<protein>
    <submittedName>
        <fullName evidence="1">Uncharacterized protein</fullName>
    </submittedName>
</protein>
<dbReference type="Proteomes" id="UP000003438">
    <property type="component" value="Unassembled WGS sequence"/>
</dbReference>
<dbReference type="EMBL" id="ACBY02000020">
    <property type="protein sequence ID" value="EFB76763.1"/>
    <property type="molecule type" value="Genomic_DNA"/>
</dbReference>
<keyword evidence="2" id="KW-1185">Reference proteome</keyword>
<accession>D1PLA5</accession>